<gene>
    <name evidence="1" type="ORF">ZEAMMB73_Zm00001d016822</name>
</gene>
<dbReference type="IntAct" id="A0A1D6HAI0">
    <property type="interactions" value="2"/>
</dbReference>
<dbReference type="PANTHER" id="PTHR45662">
    <property type="entry name" value="PHOSPHATIDYLINOSITIDE PHOSPHATASE SAC1"/>
    <property type="match status" value="1"/>
</dbReference>
<dbReference type="InterPro" id="IPR002013">
    <property type="entry name" value="SAC_dom"/>
</dbReference>
<dbReference type="PROSITE" id="PS50275">
    <property type="entry name" value="SAC"/>
    <property type="match status" value="1"/>
</dbReference>
<dbReference type="OrthoDB" id="405996at2759"/>
<dbReference type="InParanoid" id="A0A1D6HAI0"/>
<sequence length="692" mass="78382">MASCAALVTGCILVACPPCVNRVRRKIQGSMFLQSQHNRVRPHFLGSHISQWFGCAPVGGHLTVAHAQGRSCLFRFAPKMTIQGLLLVLQGYPIMAETNDASPSSKLHTRLRLWEFPDCYVFEPIDGLADLYLSVSRTSGTMNLVQDLPSRGSTTKHKVQTVYGVIGVLKLAVGSYFVVITDRDCVGSYFGHAIFKVTGLKILPCNNAHNTTSTDQKKMETKFSELLDSAERTIGLHFSYDINLTLSAQRLHDLGDEYRALPLWRQAEPRFLWNGYLLEPLIENKLNQYLLPVIQGSFQNIQAEVGSEMVNVTLIARRCTRRIGTRMWRRGADAEGYAANFVESEQIMQSKGFTASYVQVRGSMPFLWEQIVDLTYKPSFDIVRQEEAPRVLERHFHDLQKKYGAVLAVDLVNTGGGEGRLRERYAKSIEPILSEDLRYVHFDFHRICGHIHFERLSQLYDQIKDYLQKHKYFLINDKGEKIEEQTGTTRTNCIDCLDRTNVTQSMIGRKILESQLQRIGVLGAGDTISKHPTFDTNYKILWANHGDAISIQYSGTPALKGDFVRYGKRTTQGILNDLRNALGRYYLNNFVDGTKQDAMDLLQGHYMTSVSRDMAVPSKAGLLQSYASFRLAFALVMGALMFMLMSLRQARNDVRHLLLSLMWAGLCIGITHFVRANGRTFTNQPRFHKSRH</sequence>
<dbReference type="EMBL" id="CM000781">
    <property type="protein sequence ID" value="AQK71721.1"/>
    <property type="molecule type" value="Genomic_DNA"/>
</dbReference>
<evidence type="ECO:0000313" key="1">
    <source>
        <dbReference type="EMBL" id="AQK71721.1"/>
    </source>
</evidence>
<name>A0A1D6HAI0_MAIZE</name>
<proteinExistence type="predicted"/>
<organism evidence="1">
    <name type="scientific">Zea mays</name>
    <name type="common">Maize</name>
    <dbReference type="NCBI Taxonomy" id="4577"/>
    <lineage>
        <taxon>Eukaryota</taxon>
        <taxon>Viridiplantae</taxon>
        <taxon>Streptophyta</taxon>
        <taxon>Embryophyta</taxon>
        <taxon>Tracheophyta</taxon>
        <taxon>Spermatophyta</taxon>
        <taxon>Magnoliopsida</taxon>
        <taxon>Liliopsida</taxon>
        <taxon>Poales</taxon>
        <taxon>Poaceae</taxon>
        <taxon>PACMAD clade</taxon>
        <taxon>Panicoideae</taxon>
        <taxon>Andropogonodae</taxon>
        <taxon>Andropogoneae</taxon>
        <taxon>Tripsacinae</taxon>
        <taxon>Zea</taxon>
    </lineage>
</organism>
<dbReference type="SMR" id="A0A1D6HAI0"/>
<accession>A0A1D6HAI0</accession>
<dbReference type="GO" id="GO:0016791">
    <property type="term" value="F:phosphatase activity"/>
    <property type="evidence" value="ECO:0007669"/>
    <property type="project" value="InterPro"/>
</dbReference>
<dbReference type="ExpressionAtlas" id="A0A1D6HAI0">
    <property type="expression patterns" value="baseline and differential"/>
</dbReference>
<dbReference type="AlphaFoldDB" id="A0A1D6HAI0"/>
<dbReference type="FunCoup" id="A0A1D6HAI0">
    <property type="interactions" value="4953"/>
</dbReference>
<dbReference type="STRING" id="4577.A0A1D6HAI0"/>
<dbReference type="Pfam" id="PF02383">
    <property type="entry name" value="Syja_N"/>
    <property type="match status" value="1"/>
</dbReference>
<dbReference type="PANTHER" id="PTHR45662:SF2">
    <property type="entry name" value="PHOSPHATIDYLINOSITOL-3-PHOSPHATASE SAC1"/>
    <property type="match status" value="1"/>
</dbReference>
<reference evidence="1" key="1">
    <citation type="submission" date="2015-12" db="EMBL/GenBank/DDBJ databases">
        <title>Update maize B73 reference genome by single molecule sequencing technologies.</title>
        <authorList>
            <consortium name="Maize Genome Sequencing Project"/>
            <person name="Ware D."/>
        </authorList>
    </citation>
    <scope>NUCLEOTIDE SEQUENCE</scope>
    <source>
        <tissue evidence="1">Seedling</tissue>
    </source>
</reference>
<protein>
    <submittedName>
        <fullName evidence="1">Phosphoinositide phosphatase SAC6</fullName>
    </submittedName>
</protein>